<dbReference type="PANTHER" id="PTHR42307:SF2">
    <property type="entry name" value="PUP DEAMIDASE_DEPUPYLASE"/>
    <property type="match status" value="1"/>
</dbReference>
<dbReference type="NCBIfam" id="TIGR03688">
    <property type="entry name" value="depupylase_Dop"/>
    <property type="match status" value="1"/>
</dbReference>
<comment type="similarity">
    <text evidence="1">Belongs to the Pup ligase/Pup deamidase family. Pup deamidase subfamily.</text>
</comment>
<dbReference type="EMBL" id="CP116942">
    <property type="protein sequence ID" value="WCO69205.1"/>
    <property type="molecule type" value="Genomic_DNA"/>
</dbReference>
<gene>
    <name evidence="4" type="primary">dop</name>
    <name evidence="4" type="ORF">PO878_10770</name>
</gene>
<feature type="active site" description="Proton acceptor" evidence="2">
    <location>
        <position position="95"/>
    </location>
</feature>
<evidence type="ECO:0000256" key="3">
    <source>
        <dbReference type="SAM" id="MobiDB-lite"/>
    </source>
</evidence>
<evidence type="ECO:0000256" key="2">
    <source>
        <dbReference type="PIRSR" id="PIRSR018077-1"/>
    </source>
</evidence>
<dbReference type="GO" id="GO:0019941">
    <property type="term" value="P:modification-dependent protein catabolic process"/>
    <property type="evidence" value="ECO:0007669"/>
    <property type="project" value="InterPro"/>
</dbReference>
<organism evidence="4 5">
    <name type="scientific">Iamia majanohamensis</name>
    <dbReference type="NCBI Taxonomy" id="467976"/>
    <lineage>
        <taxon>Bacteria</taxon>
        <taxon>Bacillati</taxon>
        <taxon>Actinomycetota</taxon>
        <taxon>Acidimicrobiia</taxon>
        <taxon>Acidimicrobiales</taxon>
        <taxon>Iamiaceae</taxon>
        <taxon>Iamia</taxon>
    </lineage>
</organism>
<evidence type="ECO:0000256" key="1">
    <source>
        <dbReference type="ARBA" id="ARBA00009114"/>
    </source>
</evidence>
<name>A0AAF0BXK3_9ACTN</name>
<dbReference type="InterPro" id="IPR022366">
    <property type="entry name" value="Pup_deamidase"/>
</dbReference>
<reference evidence="4" key="1">
    <citation type="submission" date="2023-01" db="EMBL/GenBank/DDBJ databases">
        <title>The diversity of Class Acidimicrobiia in South China Sea sediment environments and the proposal of Iamia marina sp. nov., a novel species of the genus Iamia.</title>
        <authorList>
            <person name="He Y."/>
            <person name="Tian X."/>
        </authorList>
    </citation>
    <scope>NUCLEOTIDE SEQUENCE</scope>
    <source>
        <strain evidence="4">DSM 19957</strain>
    </source>
</reference>
<protein>
    <submittedName>
        <fullName evidence="4">Depupylase/deamidase Dop</fullName>
        <ecNumber evidence="4">3.5.1.119</ecNumber>
    </submittedName>
</protein>
<sequence length="502" mass="54053">MAIGKICGIETEYGIVHRGVAESNPVTASSLLINAYVSGLTVTAASGSPSVGWDFEDESPGNDARGAAPADAAPPDVETHLVNAVLTNGARFYVDHAHPEISTPECADARSVLVFDRAAEVIVARAMAAAGRVLPGDQEIVVHKNNSDGKGNSYGCHENYLMDRSVPFGQIVTAATTHFVTRQVFTGAGKVGTEVVGTSREEVPYQLSQRADFFEAEVGLETTLKRPIVNTRDEPHADAQRYRRLHVIAGDANLAEVATFLKVGTTAIVLAMVEDDALDRTLAIRNPVAAVRAVSHDPSLATTIETVDGVTMTALEVQFELLDRAKKWAEERGLEAVGPEVGAEVLRRWEAVLTGLEADPASVAGQVDWVAKRRLIDGWVERHGTGWDDARVPALALQYHDLRPERGLARRAGLERITTDAEVEAAVTAPPTDTRAYFRGRCLEKFASSIVAANWDSLVFDVGQEPLRRVPMMEPSRGTEAHVGRLLDECSTPAELVARLSG</sequence>
<dbReference type="RefSeq" id="WP_272738718.1">
    <property type="nucleotide sequence ID" value="NZ_CP116942.1"/>
</dbReference>
<accession>A0AAF0BXK3</accession>
<dbReference type="GO" id="GO:0016811">
    <property type="term" value="F:hydrolase activity, acting on carbon-nitrogen (but not peptide) bonds, in linear amides"/>
    <property type="evidence" value="ECO:0007669"/>
    <property type="project" value="InterPro"/>
</dbReference>
<dbReference type="GO" id="GO:0010498">
    <property type="term" value="P:proteasomal protein catabolic process"/>
    <property type="evidence" value="ECO:0007669"/>
    <property type="project" value="InterPro"/>
</dbReference>
<dbReference type="PANTHER" id="PTHR42307">
    <property type="entry name" value="PUP DEAMIDASE/DEPUPYLASE"/>
    <property type="match status" value="1"/>
</dbReference>
<dbReference type="AlphaFoldDB" id="A0AAF0BXK3"/>
<dbReference type="InterPro" id="IPR004347">
    <property type="entry name" value="Pup_ligase/deamidase"/>
</dbReference>
<evidence type="ECO:0000313" key="4">
    <source>
        <dbReference type="EMBL" id="WCO69205.1"/>
    </source>
</evidence>
<evidence type="ECO:0000313" key="5">
    <source>
        <dbReference type="Proteomes" id="UP001216390"/>
    </source>
</evidence>
<dbReference type="PIRSF" id="PIRSF018077">
    <property type="entry name" value="UCP018077"/>
    <property type="match status" value="1"/>
</dbReference>
<dbReference type="Pfam" id="PF03136">
    <property type="entry name" value="Pup_ligase"/>
    <property type="match status" value="1"/>
</dbReference>
<dbReference type="GO" id="GO:0008233">
    <property type="term" value="F:peptidase activity"/>
    <property type="evidence" value="ECO:0007669"/>
    <property type="project" value="InterPro"/>
</dbReference>
<dbReference type="GO" id="GO:0005524">
    <property type="term" value="F:ATP binding"/>
    <property type="evidence" value="ECO:0007669"/>
    <property type="project" value="TreeGrafter"/>
</dbReference>
<keyword evidence="4" id="KW-0378">Hydrolase</keyword>
<dbReference type="KEGG" id="ima:PO878_10770"/>
<dbReference type="Proteomes" id="UP001216390">
    <property type="component" value="Chromosome"/>
</dbReference>
<keyword evidence="5" id="KW-1185">Reference proteome</keyword>
<feature type="compositionally biased region" description="Low complexity" evidence="3">
    <location>
        <begin position="63"/>
        <end position="74"/>
    </location>
</feature>
<proteinExistence type="inferred from homology"/>
<feature type="region of interest" description="Disordered" evidence="3">
    <location>
        <begin position="51"/>
        <end position="74"/>
    </location>
</feature>
<dbReference type="GO" id="GO:0070490">
    <property type="term" value="P:protein pupylation"/>
    <property type="evidence" value="ECO:0007669"/>
    <property type="project" value="TreeGrafter"/>
</dbReference>
<dbReference type="EC" id="3.5.1.119" evidence="4"/>